<dbReference type="STRING" id="1123037.GCA_000425305_00273"/>
<feature type="transmembrane region" description="Helical" evidence="1">
    <location>
        <begin position="103"/>
        <end position="125"/>
    </location>
</feature>
<dbReference type="Pfam" id="PF11188">
    <property type="entry name" value="DUF2975"/>
    <property type="match status" value="1"/>
</dbReference>
<dbReference type="InterPro" id="IPR021354">
    <property type="entry name" value="DUF2975"/>
</dbReference>
<gene>
    <name evidence="2" type="ORF">ES692_07920</name>
</gene>
<reference evidence="2 3" key="1">
    <citation type="submission" date="2019-08" db="EMBL/GenBank/DDBJ databases">
        <title>Genome of Psychroserpens burtonensis ACAM 167.</title>
        <authorList>
            <person name="Bowman J.P."/>
        </authorList>
    </citation>
    <scope>NUCLEOTIDE SEQUENCE [LARGE SCALE GENOMIC DNA]</scope>
    <source>
        <strain evidence="2 3">ACAM 167</strain>
    </source>
</reference>
<evidence type="ECO:0000256" key="1">
    <source>
        <dbReference type="SAM" id="Phobius"/>
    </source>
</evidence>
<sequence>MIQIKSERIFNIMNVVSWIVFIGYCIKAGAITTVSIISLFGNKRATENLYMGLDLSTLYDFSSTHYTIVVILLILITGLKAYLFYLLISIFKTMNFKKPFNKVVVNLVFKICYLALSIGIIGIAFNAYIIGLQVKVMFTQLDINTSAYIFMAGVIFIVATLFKRATEIQQENELTI</sequence>
<feature type="transmembrane region" description="Helical" evidence="1">
    <location>
        <begin position="145"/>
        <end position="162"/>
    </location>
</feature>
<comment type="caution">
    <text evidence="2">The sequence shown here is derived from an EMBL/GenBank/DDBJ whole genome shotgun (WGS) entry which is preliminary data.</text>
</comment>
<keyword evidence="3" id="KW-1185">Reference proteome</keyword>
<keyword evidence="1" id="KW-0472">Membrane</keyword>
<evidence type="ECO:0000313" key="2">
    <source>
        <dbReference type="EMBL" id="TXE17816.1"/>
    </source>
</evidence>
<keyword evidence="1" id="KW-0812">Transmembrane</keyword>
<name>A0A5C7B977_9FLAO</name>
<feature type="transmembrane region" description="Helical" evidence="1">
    <location>
        <begin position="12"/>
        <end position="41"/>
    </location>
</feature>
<dbReference type="AlphaFoldDB" id="A0A5C7B977"/>
<proteinExistence type="predicted"/>
<organism evidence="2 3">
    <name type="scientific">Psychroserpens burtonensis</name>
    <dbReference type="NCBI Taxonomy" id="49278"/>
    <lineage>
        <taxon>Bacteria</taxon>
        <taxon>Pseudomonadati</taxon>
        <taxon>Bacteroidota</taxon>
        <taxon>Flavobacteriia</taxon>
        <taxon>Flavobacteriales</taxon>
        <taxon>Flavobacteriaceae</taxon>
        <taxon>Psychroserpens</taxon>
    </lineage>
</organism>
<dbReference type="RefSeq" id="WP_051229584.1">
    <property type="nucleotide sequence ID" value="NZ_VOSB01000010.1"/>
</dbReference>
<accession>A0A5C7B977</accession>
<feature type="transmembrane region" description="Helical" evidence="1">
    <location>
        <begin position="66"/>
        <end position="91"/>
    </location>
</feature>
<dbReference type="EMBL" id="VOSB01000010">
    <property type="protein sequence ID" value="TXE17816.1"/>
    <property type="molecule type" value="Genomic_DNA"/>
</dbReference>
<dbReference type="OrthoDB" id="672524at2"/>
<keyword evidence="1" id="KW-1133">Transmembrane helix</keyword>
<protein>
    <submittedName>
        <fullName evidence="2">DUF2975 domain-containing protein</fullName>
    </submittedName>
</protein>
<dbReference type="Proteomes" id="UP000321938">
    <property type="component" value="Unassembled WGS sequence"/>
</dbReference>
<evidence type="ECO:0000313" key="3">
    <source>
        <dbReference type="Proteomes" id="UP000321938"/>
    </source>
</evidence>